<dbReference type="GO" id="GO:0007165">
    <property type="term" value="P:signal transduction"/>
    <property type="evidence" value="ECO:0007669"/>
    <property type="project" value="InterPro"/>
</dbReference>
<dbReference type="Gene3D" id="3.30.70.270">
    <property type="match status" value="1"/>
</dbReference>
<protein>
    <submittedName>
        <fullName evidence="5">Diguanylate cyclase (GGDEF)-like protein</fullName>
    </submittedName>
</protein>
<dbReference type="SUPFAM" id="SSF141868">
    <property type="entry name" value="EAL domain-like"/>
    <property type="match status" value="1"/>
</dbReference>
<dbReference type="OrthoDB" id="8552299at2"/>
<feature type="domain" description="GGDEF" evidence="4">
    <location>
        <begin position="504"/>
        <end position="637"/>
    </location>
</feature>
<evidence type="ECO:0000313" key="6">
    <source>
        <dbReference type="Proteomes" id="UP000268908"/>
    </source>
</evidence>
<dbReference type="PROSITE" id="PS50887">
    <property type="entry name" value="GGDEF"/>
    <property type="match status" value="1"/>
</dbReference>
<dbReference type="PROSITE" id="PS50883">
    <property type="entry name" value="EAL"/>
    <property type="match status" value="1"/>
</dbReference>
<dbReference type="CDD" id="cd00130">
    <property type="entry name" value="PAS"/>
    <property type="match status" value="1"/>
</dbReference>
<dbReference type="InterPro" id="IPR043128">
    <property type="entry name" value="Rev_trsase/Diguanyl_cyclase"/>
</dbReference>
<dbReference type="SMART" id="SM00052">
    <property type="entry name" value="EAL"/>
    <property type="match status" value="1"/>
</dbReference>
<dbReference type="GO" id="GO:0003824">
    <property type="term" value="F:catalytic activity"/>
    <property type="evidence" value="ECO:0007669"/>
    <property type="project" value="UniProtKB-ARBA"/>
</dbReference>
<comment type="caution">
    <text evidence="5">The sequence shown here is derived from an EMBL/GenBank/DDBJ whole genome shotgun (WGS) entry which is preliminary data.</text>
</comment>
<dbReference type="InterPro" id="IPR029787">
    <property type="entry name" value="Nucleotide_cyclase"/>
</dbReference>
<dbReference type="PROSITE" id="PS50885">
    <property type="entry name" value="HAMP"/>
    <property type="match status" value="1"/>
</dbReference>
<dbReference type="InterPro" id="IPR000160">
    <property type="entry name" value="GGDEF_dom"/>
</dbReference>
<dbReference type="PANTHER" id="PTHR44757:SF2">
    <property type="entry name" value="BIOFILM ARCHITECTURE MAINTENANCE PROTEIN MBAA"/>
    <property type="match status" value="1"/>
</dbReference>
<keyword evidence="1" id="KW-0472">Membrane</keyword>
<dbReference type="AlphaFoldDB" id="A0A497X9V3"/>
<evidence type="ECO:0000259" key="3">
    <source>
        <dbReference type="PROSITE" id="PS50885"/>
    </source>
</evidence>
<dbReference type="Pfam" id="PF00990">
    <property type="entry name" value="GGDEF"/>
    <property type="match status" value="1"/>
</dbReference>
<dbReference type="Pfam" id="PF00563">
    <property type="entry name" value="EAL"/>
    <property type="match status" value="1"/>
</dbReference>
<dbReference type="InterPro" id="IPR035965">
    <property type="entry name" value="PAS-like_dom_sf"/>
</dbReference>
<dbReference type="InterPro" id="IPR003660">
    <property type="entry name" value="HAMP_dom"/>
</dbReference>
<gene>
    <name evidence="5" type="ORF">DFR35_2612</name>
</gene>
<dbReference type="RefSeq" id="WP_121243101.1">
    <property type="nucleotide sequence ID" value="NZ_BHVV01000008.1"/>
</dbReference>
<sequence>MSDIHAGSAPTPRRRVTIRRQALLRLVAVIVILAVGISLVGYNSFTTRQNREVEQKQSVTRSYYAELLPKVESAWLTQAEQTRSRIEFTRILEEPEAIRWAKLNSFLTAQWEFVEFSDLVILDGGGKVIYRFGAEAHKFGTINELGKSGWYYSAEHRELYRVLAVPLWLGASGQGTLVLFRPLNTSTLKGLLSPELRLYLEAAGSIVAGSHPEAGLTIDAQREGLIPGQPAVIQIRLRWPHDSPQAPTLIVRRDFIESIHVSEFMLRPLVAITMVIVMLWLGLGRWLSRSVRRVESLDAATVSFAGQGSPEQAVPLLAPATSRNDEIGDVAMTLGTMMRRISEREREQRAYLDTLSMLEEAVVELDCSGRIIRASPGWNRLTHRSESLVGLPITQFIHGDDVQTIQRTCTAFQKGEKLQADLRLRLRSDLNHEQWVECRLVAQPGTDNAPAEIRGVLRDITQTYLHEQKITHMALHDALTDLPNRVLLEDRIKIATRMASRAEQRVAVCFLDLDHFKKINDSLGHKAGDRLLVAFANILRSQLRAGDTLARWGGDEFVLLLPGLGGEEDARLVTHKITGALKAPIKIEDGEYAITFSMGVAVYPDDAHEVDSLLTHADRAMFFAKTQGRNQTCFFGEVSDKSGGKRELYIQNKLVEAVSGRRIQAWFQPIVNADDGECLVAEVLARWHDADFGWVSPATFIPIAESTGMINELGHQIWLQALPALVAWRERGRNLRLAINISKRQLFSPRVTEQLVGELALAGLAPSDIVLEITESIALLDVANASERLHGLHRIGFHIAIDDFGTGYSALSQLHEMPVSELKIDISFVRRLHEPAGQSMAQAIIHLAKALAMTTVAEGVEDEVTASKLRSMGVDRLQGDHFAKPMPRGEFENWLFGERH</sequence>
<dbReference type="InterPro" id="IPR035919">
    <property type="entry name" value="EAL_sf"/>
</dbReference>
<keyword evidence="1" id="KW-1133">Transmembrane helix</keyword>
<evidence type="ECO:0000259" key="4">
    <source>
        <dbReference type="PROSITE" id="PS50887"/>
    </source>
</evidence>
<dbReference type="CDD" id="cd01949">
    <property type="entry name" value="GGDEF"/>
    <property type="match status" value="1"/>
</dbReference>
<feature type="domain" description="HAMP" evidence="3">
    <location>
        <begin position="288"/>
        <end position="346"/>
    </location>
</feature>
<evidence type="ECO:0000256" key="1">
    <source>
        <dbReference type="SAM" id="Phobius"/>
    </source>
</evidence>
<dbReference type="SUPFAM" id="SSF55073">
    <property type="entry name" value="Nucleotide cyclase"/>
    <property type="match status" value="1"/>
</dbReference>
<dbReference type="SMART" id="SM00267">
    <property type="entry name" value="GGDEF"/>
    <property type="match status" value="1"/>
</dbReference>
<name>A0A497X9V3_9PROT</name>
<reference evidence="5 6" key="1">
    <citation type="submission" date="2018-10" db="EMBL/GenBank/DDBJ databases">
        <title>Genomic Encyclopedia of Type Strains, Phase IV (KMG-IV): sequencing the most valuable type-strain genomes for metagenomic binning, comparative biology and taxonomic classification.</title>
        <authorList>
            <person name="Goeker M."/>
        </authorList>
    </citation>
    <scope>NUCLEOTIDE SEQUENCE [LARGE SCALE GENOMIC DNA]</scope>
    <source>
        <strain evidence="5 6">DSM 26916</strain>
    </source>
</reference>
<dbReference type="InterPro" id="IPR001633">
    <property type="entry name" value="EAL_dom"/>
</dbReference>
<dbReference type="Gene3D" id="3.30.450.20">
    <property type="entry name" value="PAS domain"/>
    <property type="match status" value="1"/>
</dbReference>
<dbReference type="NCBIfam" id="TIGR00254">
    <property type="entry name" value="GGDEF"/>
    <property type="match status" value="1"/>
</dbReference>
<dbReference type="Gene3D" id="6.10.340.10">
    <property type="match status" value="1"/>
</dbReference>
<proteinExistence type="predicted"/>
<organism evidence="5 6">
    <name type="scientific">Sulfurisoma sediminicola</name>
    <dbReference type="NCBI Taxonomy" id="1381557"/>
    <lineage>
        <taxon>Bacteria</taxon>
        <taxon>Pseudomonadati</taxon>
        <taxon>Pseudomonadota</taxon>
        <taxon>Betaproteobacteria</taxon>
        <taxon>Nitrosomonadales</taxon>
        <taxon>Sterolibacteriaceae</taxon>
        <taxon>Sulfurisoma</taxon>
    </lineage>
</organism>
<dbReference type="Pfam" id="PF13426">
    <property type="entry name" value="PAS_9"/>
    <property type="match status" value="1"/>
</dbReference>
<dbReference type="FunFam" id="3.30.70.270:FF:000001">
    <property type="entry name" value="Diguanylate cyclase domain protein"/>
    <property type="match status" value="1"/>
</dbReference>
<feature type="transmembrane region" description="Helical" evidence="1">
    <location>
        <begin position="22"/>
        <end position="42"/>
    </location>
</feature>
<dbReference type="GO" id="GO:0016020">
    <property type="term" value="C:membrane"/>
    <property type="evidence" value="ECO:0007669"/>
    <property type="project" value="InterPro"/>
</dbReference>
<dbReference type="Gene3D" id="3.20.20.450">
    <property type="entry name" value="EAL domain"/>
    <property type="match status" value="1"/>
</dbReference>
<dbReference type="EMBL" id="RCCI01000007">
    <property type="protein sequence ID" value="RLJ62795.1"/>
    <property type="molecule type" value="Genomic_DNA"/>
</dbReference>
<accession>A0A497X9V3</accession>
<dbReference type="SUPFAM" id="SSF55785">
    <property type="entry name" value="PYP-like sensor domain (PAS domain)"/>
    <property type="match status" value="1"/>
</dbReference>
<dbReference type="InterPro" id="IPR052155">
    <property type="entry name" value="Biofilm_reg_signaling"/>
</dbReference>
<dbReference type="PANTHER" id="PTHR44757">
    <property type="entry name" value="DIGUANYLATE CYCLASE DGCP"/>
    <property type="match status" value="1"/>
</dbReference>
<evidence type="ECO:0000313" key="5">
    <source>
        <dbReference type="EMBL" id="RLJ62795.1"/>
    </source>
</evidence>
<keyword evidence="6" id="KW-1185">Reference proteome</keyword>
<evidence type="ECO:0000259" key="2">
    <source>
        <dbReference type="PROSITE" id="PS50883"/>
    </source>
</evidence>
<keyword evidence="1" id="KW-0812">Transmembrane</keyword>
<dbReference type="Proteomes" id="UP000268908">
    <property type="component" value="Unassembled WGS sequence"/>
</dbReference>
<dbReference type="InterPro" id="IPR000014">
    <property type="entry name" value="PAS"/>
</dbReference>
<feature type="domain" description="EAL" evidence="2">
    <location>
        <begin position="647"/>
        <end position="899"/>
    </location>
</feature>
<dbReference type="CDD" id="cd01948">
    <property type="entry name" value="EAL"/>
    <property type="match status" value="1"/>
</dbReference>